<dbReference type="GO" id="GO:0004519">
    <property type="term" value="F:endonuclease activity"/>
    <property type="evidence" value="ECO:0007669"/>
    <property type="project" value="UniProtKB-KW"/>
</dbReference>
<reference evidence="9 10" key="1">
    <citation type="submission" date="2017-07" db="EMBL/GenBank/DDBJ databases">
        <title>Draft genome sequence of aerobic hyperthermophilic archaea, Pyrobaculum aerophilum YKB31 and YKB32.</title>
        <authorList>
            <person name="Mochizuki T."/>
            <person name="Berliner A.J."/>
            <person name="Yoshida-Takashima Y."/>
            <person name="Takaki Y."/>
            <person name="Nunoura T."/>
            <person name="Takai K."/>
        </authorList>
    </citation>
    <scope>NUCLEOTIDE SEQUENCE [LARGE SCALE GENOMIC DNA]</scope>
    <source>
        <strain evidence="8 10">YKB31</strain>
        <strain evidence="7 9">YKB32</strain>
    </source>
</reference>
<keyword evidence="4" id="KW-0051">Antiviral defense</keyword>
<dbReference type="Pfam" id="PF17952">
    <property type="entry name" value="Cas6_N"/>
    <property type="match status" value="1"/>
</dbReference>
<dbReference type="Pfam" id="PF10040">
    <property type="entry name" value="CRISPR_Cas6"/>
    <property type="match status" value="1"/>
</dbReference>
<evidence type="ECO:0000256" key="1">
    <source>
        <dbReference type="ARBA" id="ARBA00022722"/>
    </source>
</evidence>
<evidence type="ECO:0000256" key="2">
    <source>
        <dbReference type="ARBA" id="ARBA00022759"/>
    </source>
</evidence>
<evidence type="ECO:0000259" key="5">
    <source>
        <dbReference type="Pfam" id="PF10040"/>
    </source>
</evidence>
<evidence type="ECO:0000313" key="9">
    <source>
        <dbReference type="Proteomes" id="UP000256877"/>
    </source>
</evidence>
<evidence type="ECO:0000313" key="8">
    <source>
        <dbReference type="EMBL" id="RFA95577.1"/>
    </source>
</evidence>
<comment type="caution">
    <text evidence="7">The sequence shown here is derived from an EMBL/GenBank/DDBJ whole genome shotgun (WGS) entry which is preliminary data.</text>
</comment>
<dbReference type="RefSeq" id="WP_116421258.1">
    <property type="nucleotide sequence ID" value="NZ_NMUE01000021.1"/>
</dbReference>
<dbReference type="InterPro" id="IPR041165">
    <property type="entry name" value="Cas6_N_arch"/>
</dbReference>
<dbReference type="Proteomes" id="UP000256877">
    <property type="component" value="Unassembled WGS sequence"/>
</dbReference>
<dbReference type="InterPro" id="IPR010156">
    <property type="entry name" value="CRISPR-assoc_prot_Cas6"/>
</dbReference>
<evidence type="ECO:0000256" key="4">
    <source>
        <dbReference type="ARBA" id="ARBA00023118"/>
    </source>
</evidence>
<dbReference type="Gene3D" id="3.30.70.1900">
    <property type="match status" value="1"/>
</dbReference>
<dbReference type="EMBL" id="NMUE01000021">
    <property type="protein sequence ID" value="RFA95577.1"/>
    <property type="molecule type" value="Genomic_DNA"/>
</dbReference>
<dbReference type="OrthoDB" id="27884at2157"/>
<evidence type="ECO:0000259" key="6">
    <source>
        <dbReference type="Pfam" id="PF17952"/>
    </source>
</evidence>
<organism evidence="7 9">
    <name type="scientific">Pyrobaculum aerophilum</name>
    <dbReference type="NCBI Taxonomy" id="13773"/>
    <lineage>
        <taxon>Archaea</taxon>
        <taxon>Thermoproteota</taxon>
        <taxon>Thermoprotei</taxon>
        <taxon>Thermoproteales</taxon>
        <taxon>Thermoproteaceae</taxon>
        <taxon>Pyrobaculum</taxon>
    </lineage>
</organism>
<dbReference type="GO" id="GO:0016788">
    <property type="term" value="F:hydrolase activity, acting on ester bonds"/>
    <property type="evidence" value="ECO:0007669"/>
    <property type="project" value="InterPro"/>
</dbReference>
<dbReference type="NCBIfam" id="TIGR01877">
    <property type="entry name" value="cas_cas6"/>
    <property type="match status" value="1"/>
</dbReference>
<feature type="domain" description="CRISPR-associated protein Cas6 C-terminal" evidence="5">
    <location>
        <begin position="133"/>
        <end position="254"/>
    </location>
</feature>
<dbReference type="Gene3D" id="2.40.30.310">
    <property type="match status" value="1"/>
</dbReference>
<dbReference type="GO" id="GO:0051607">
    <property type="term" value="P:defense response to virus"/>
    <property type="evidence" value="ECO:0007669"/>
    <property type="project" value="UniProtKB-KW"/>
</dbReference>
<protein>
    <submittedName>
        <fullName evidence="7">CRISPR-associated endoribonuclease Cas6</fullName>
    </submittedName>
</protein>
<evidence type="ECO:0000313" key="10">
    <source>
        <dbReference type="Proteomes" id="UP000257123"/>
    </source>
</evidence>
<evidence type="ECO:0000313" key="7">
    <source>
        <dbReference type="EMBL" id="RFA94278.1"/>
    </source>
</evidence>
<name>A0A371QVY7_9CREN</name>
<feature type="domain" description="Cas6 N-terminal" evidence="6">
    <location>
        <begin position="6"/>
        <end position="119"/>
    </location>
</feature>
<sequence length="261" mass="29203">MRRFLKAGYDLTPDHDLVAQALTSRVAKQAVLRWFPYPQAGGREPEKPLKFSFLHRGGKALWGDGEEPVVLKGGEKYRFYILADLERLGDDAAMRLLEPPGRVQLYGSYASLELAEARIEASAEEPLGKYLTVKFHTPTLLQYPKPPRVRAPSVNALYPQPRLLVLNLLQRARNYGVEAPLSIYVYAPFDLVESTHAIRPAAVYVGPHHAVGFAGVITYRVEAPERRRQWLSKLLGLAKYIGVGRATSMGFGWVELQSHPA</sequence>
<evidence type="ECO:0000256" key="3">
    <source>
        <dbReference type="ARBA" id="ARBA00022801"/>
    </source>
</evidence>
<proteinExistence type="predicted"/>
<dbReference type="AlphaFoldDB" id="A0A371QVY7"/>
<dbReference type="Proteomes" id="UP000257123">
    <property type="component" value="Unassembled WGS sequence"/>
</dbReference>
<dbReference type="EMBL" id="NMUF01000094">
    <property type="protein sequence ID" value="RFA94278.1"/>
    <property type="molecule type" value="Genomic_DNA"/>
</dbReference>
<keyword evidence="2" id="KW-0255">Endonuclease</keyword>
<dbReference type="InterPro" id="IPR019267">
    <property type="entry name" value="CRISPR-assoc_Cas6_C"/>
</dbReference>
<gene>
    <name evidence="7" type="primary">cas6</name>
    <name evidence="8" type="ORF">CGL51_07370</name>
    <name evidence="7" type="ORF">CGL52_14545</name>
</gene>
<accession>A0A371QVY7</accession>
<keyword evidence="3" id="KW-0378">Hydrolase</keyword>
<keyword evidence="1" id="KW-0540">Nuclease</keyword>